<feature type="region of interest" description="Disordered" evidence="4">
    <location>
        <begin position="454"/>
        <end position="484"/>
    </location>
</feature>
<keyword evidence="2" id="KW-0547">Nucleotide-binding</keyword>
<sequence length="484" mass="52944">MQKERLSWLVKAADAQWVVRPEDDPEITWIAAKPDQIRPGCLYIELEPGTASRAAEMGAQAVIAPSLPVSPGYPCAKCEGDPYDAFCRIAAWYRRQFHTRLIAIAGGDGKTTVREMLYRILSQGQKASRSRWELTGDLGIPETLLGLDDGDRFAVVEMACTTRGSFKRLSKICRPSAAVITGVGSAHIGSFGSREELLKERLSITDAMDGGDPVILCADDPLLYDLNQYVNGDILYYGIETPCDVTGKIVSEDRDGTVMDITSYGRTTRVNLRLPGRGSCYDALAAYAAAELMGASIDDIRYVLEAFRPLPGRLQLLRASNGALIINDCWTSSPESVAEAAAYFAKFDGQRKIVVLGEMEDLGGYAVRAHFEAGQQMASAGAELLLATGPHAEDIASGAAAHSRTRVQTFPDARAIAGYLRTDRRPGDVVLFKAGRQSRFEQIISHVYHDKELTPLAGEPEWRRKKPKPGKLRDVRDSRKEGDG</sequence>
<dbReference type="Pfam" id="PF08245">
    <property type="entry name" value="Mur_ligase_M"/>
    <property type="match status" value="1"/>
</dbReference>
<dbReference type="GO" id="GO:0005524">
    <property type="term" value="F:ATP binding"/>
    <property type="evidence" value="ECO:0007669"/>
    <property type="project" value="UniProtKB-KW"/>
</dbReference>
<evidence type="ECO:0000259" key="6">
    <source>
        <dbReference type="Pfam" id="PF08245"/>
    </source>
</evidence>
<evidence type="ECO:0000313" key="8">
    <source>
        <dbReference type="Proteomes" id="UP000824241"/>
    </source>
</evidence>
<dbReference type="SUPFAM" id="SSF53623">
    <property type="entry name" value="MurD-like peptide ligases, catalytic domain"/>
    <property type="match status" value="1"/>
</dbReference>
<dbReference type="InterPro" id="IPR013221">
    <property type="entry name" value="Mur_ligase_cen"/>
</dbReference>
<dbReference type="PANTHER" id="PTHR43024:SF1">
    <property type="entry name" value="UDP-N-ACETYLMURAMOYL-TRIPEPTIDE--D-ALANYL-D-ALANINE LIGASE"/>
    <property type="match status" value="1"/>
</dbReference>
<evidence type="ECO:0000256" key="3">
    <source>
        <dbReference type="ARBA" id="ARBA00022840"/>
    </source>
</evidence>
<gene>
    <name evidence="7" type="ORF">IAB37_00585</name>
</gene>
<dbReference type="Proteomes" id="UP000824241">
    <property type="component" value="Unassembled WGS sequence"/>
</dbReference>
<evidence type="ECO:0000256" key="2">
    <source>
        <dbReference type="ARBA" id="ARBA00022741"/>
    </source>
</evidence>
<dbReference type="GO" id="GO:0016881">
    <property type="term" value="F:acid-amino acid ligase activity"/>
    <property type="evidence" value="ECO:0007669"/>
    <property type="project" value="InterPro"/>
</dbReference>
<dbReference type="InterPro" id="IPR004101">
    <property type="entry name" value="Mur_ligase_C"/>
</dbReference>
<dbReference type="SUPFAM" id="SSF53244">
    <property type="entry name" value="MurD-like peptide ligases, peptide-binding domain"/>
    <property type="match status" value="1"/>
</dbReference>
<accession>A0A9D1DWE0</accession>
<keyword evidence="1 7" id="KW-0436">Ligase</keyword>
<comment type="caution">
    <text evidence="7">The sequence shown here is derived from an EMBL/GenBank/DDBJ whole genome shotgun (WGS) entry which is preliminary data.</text>
</comment>
<dbReference type="InterPro" id="IPR036615">
    <property type="entry name" value="Mur_ligase_C_dom_sf"/>
</dbReference>
<feature type="domain" description="Mur ligase central" evidence="6">
    <location>
        <begin position="104"/>
        <end position="290"/>
    </location>
</feature>
<dbReference type="Pfam" id="PF02875">
    <property type="entry name" value="Mur_ligase_C"/>
    <property type="match status" value="1"/>
</dbReference>
<evidence type="ECO:0000313" key="7">
    <source>
        <dbReference type="EMBL" id="HIR60064.1"/>
    </source>
</evidence>
<dbReference type="PANTHER" id="PTHR43024">
    <property type="entry name" value="UDP-N-ACETYLMURAMOYL-TRIPEPTIDE--D-ALANYL-D-ALANINE LIGASE"/>
    <property type="match status" value="1"/>
</dbReference>
<keyword evidence="3" id="KW-0067">ATP-binding</keyword>
<feature type="domain" description="Mur ligase C-terminal" evidence="5">
    <location>
        <begin position="312"/>
        <end position="434"/>
    </location>
</feature>
<evidence type="ECO:0000256" key="4">
    <source>
        <dbReference type="SAM" id="MobiDB-lite"/>
    </source>
</evidence>
<protein>
    <submittedName>
        <fullName evidence="7">UDP-N-acetylmuramoyl-tripeptide--D-alanyl-D-alanine ligase</fullName>
    </submittedName>
</protein>
<organism evidence="7 8">
    <name type="scientific">Candidatus Faecivivens stercoravium</name>
    <dbReference type="NCBI Taxonomy" id="2840803"/>
    <lineage>
        <taxon>Bacteria</taxon>
        <taxon>Bacillati</taxon>
        <taxon>Bacillota</taxon>
        <taxon>Clostridia</taxon>
        <taxon>Eubacteriales</taxon>
        <taxon>Oscillospiraceae</taxon>
        <taxon>Oscillospiraceae incertae sedis</taxon>
        <taxon>Candidatus Faecivivens</taxon>
    </lineage>
</organism>
<dbReference type="Gene3D" id="3.90.190.20">
    <property type="entry name" value="Mur ligase, C-terminal domain"/>
    <property type="match status" value="1"/>
</dbReference>
<name>A0A9D1DWE0_9FIRM</name>
<feature type="compositionally biased region" description="Basic and acidic residues" evidence="4">
    <location>
        <begin position="471"/>
        <end position="484"/>
    </location>
</feature>
<proteinExistence type="predicted"/>
<dbReference type="InterPro" id="IPR036565">
    <property type="entry name" value="Mur-like_cat_sf"/>
</dbReference>
<reference evidence="7" key="2">
    <citation type="journal article" date="2021" name="PeerJ">
        <title>Extensive microbial diversity within the chicken gut microbiome revealed by metagenomics and culture.</title>
        <authorList>
            <person name="Gilroy R."/>
            <person name="Ravi A."/>
            <person name="Getino M."/>
            <person name="Pursley I."/>
            <person name="Horton D.L."/>
            <person name="Alikhan N.F."/>
            <person name="Baker D."/>
            <person name="Gharbi K."/>
            <person name="Hall N."/>
            <person name="Watson M."/>
            <person name="Adriaenssens E.M."/>
            <person name="Foster-Nyarko E."/>
            <person name="Jarju S."/>
            <person name="Secka A."/>
            <person name="Antonio M."/>
            <person name="Oren A."/>
            <person name="Chaudhuri R.R."/>
            <person name="La Ragione R."/>
            <person name="Hildebrand F."/>
            <person name="Pallen M.J."/>
        </authorList>
    </citation>
    <scope>NUCLEOTIDE SEQUENCE</scope>
    <source>
        <strain evidence="7">CHK189-12415</strain>
    </source>
</reference>
<evidence type="ECO:0000259" key="5">
    <source>
        <dbReference type="Pfam" id="PF02875"/>
    </source>
</evidence>
<dbReference type="EMBL" id="DVHA01000018">
    <property type="protein sequence ID" value="HIR60064.1"/>
    <property type="molecule type" value="Genomic_DNA"/>
</dbReference>
<dbReference type="InterPro" id="IPR051046">
    <property type="entry name" value="MurCDEF_CellWall_CoF430Synth"/>
</dbReference>
<dbReference type="AlphaFoldDB" id="A0A9D1DWE0"/>
<evidence type="ECO:0000256" key="1">
    <source>
        <dbReference type="ARBA" id="ARBA00022598"/>
    </source>
</evidence>
<reference evidence="7" key="1">
    <citation type="submission" date="2020-10" db="EMBL/GenBank/DDBJ databases">
        <authorList>
            <person name="Gilroy R."/>
        </authorList>
    </citation>
    <scope>NUCLEOTIDE SEQUENCE</scope>
    <source>
        <strain evidence="7">CHK189-12415</strain>
    </source>
</reference>
<dbReference type="Gene3D" id="3.40.1190.10">
    <property type="entry name" value="Mur-like, catalytic domain"/>
    <property type="match status" value="1"/>
</dbReference>